<dbReference type="Proteomes" id="UP000265180">
    <property type="component" value="Chromosome 19"/>
</dbReference>
<dbReference type="GO" id="GO:0070286">
    <property type="term" value="P:axonemal dynein complex assembly"/>
    <property type="evidence" value="ECO:0007669"/>
    <property type="project" value="InterPro"/>
</dbReference>
<proteinExistence type="predicted"/>
<sequence>MSQRDVIDFLALERELKAAVESDRRYDRENEAKLRAVHQGVSYEQFRNLVLSSHLKPLEKKVTDGAPRKQPWNPVVPNQTCPFQSLLHSSNWADLWKLQNKADESHNEATGQSIGRIQRGALDDTGDMFCRFELLLVSMVMDRLTDEVRQESVDQDVFR</sequence>
<reference evidence="2 3" key="2">
    <citation type="submission" date="2017-04" db="EMBL/GenBank/DDBJ databases">
        <title>CpG methylation of centromeres and impact of large insertions on vertebrate speciation.</title>
        <authorList>
            <person name="Ichikawa K."/>
            <person name="Yoshimura J."/>
            <person name="Morishita S."/>
        </authorList>
    </citation>
    <scope>NUCLEOTIDE SEQUENCE</scope>
    <source>
        <strain evidence="2 3">HNI</strain>
    </source>
</reference>
<reference key="1">
    <citation type="journal article" date="2007" name="Nature">
        <title>The medaka draft genome and insights into vertebrate genome evolution.</title>
        <authorList>
            <person name="Kasahara M."/>
            <person name="Naruse K."/>
            <person name="Sasaki S."/>
            <person name="Nakatani Y."/>
            <person name="Qu W."/>
            <person name="Ahsan B."/>
            <person name="Yamada T."/>
            <person name="Nagayasu Y."/>
            <person name="Doi K."/>
            <person name="Kasai Y."/>
            <person name="Jindo T."/>
            <person name="Kobayashi D."/>
            <person name="Shimada A."/>
            <person name="Toyoda A."/>
            <person name="Kuroki Y."/>
            <person name="Fujiyama A."/>
            <person name="Sasaki T."/>
            <person name="Shimizu A."/>
            <person name="Asakawa S."/>
            <person name="Shimizu N."/>
            <person name="Hashimoto S."/>
            <person name="Yang J."/>
            <person name="Lee Y."/>
            <person name="Matsushima K."/>
            <person name="Sugano S."/>
            <person name="Sakaizumi M."/>
            <person name="Narita T."/>
            <person name="Ohishi K."/>
            <person name="Haga S."/>
            <person name="Ohta F."/>
            <person name="Nomoto H."/>
            <person name="Nogata K."/>
            <person name="Morishita T."/>
            <person name="Endo T."/>
            <person name="Shin-I T."/>
            <person name="Takeda H."/>
            <person name="Morishita S."/>
            <person name="Kohara Y."/>
        </authorList>
    </citation>
    <scope>NUCLEOTIDE SEQUENCE [LARGE SCALE GENOMIC DNA]</scope>
    <source>
        <strain>Hd-rR</strain>
    </source>
</reference>
<dbReference type="PANTHER" id="PTHR28572:SF1">
    <property type="entry name" value="COILED-COIL DOMAIN-CONTAINING PROTEIN 103"/>
    <property type="match status" value="1"/>
</dbReference>
<organism evidence="2 3">
    <name type="scientific">Oryzias latipes</name>
    <name type="common">Japanese rice fish</name>
    <name type="synonym">Japanese killifish</name>
    <dbReference type="NCBI Taxonomy" id="8090"/>
    <lineage>
        <taxon>Eukaryota</taxon>
        <taxon>Metazoa</taxon>
        <taxon>Chordata</taxon>
        <taxon>Craniata</taxon>
        <taxon>Vertebrata</taxon>
        <taxon>Euteleostomi</taxon>
        <taxon>Actinopterygii</taxon>
        <taxon>Neopterygii</taxon>
        <taxon>Teleostei</taxon>
        <taxon>Neoteleostei</taxon>
        <taxon>Acanthomorphata</taxon>
        <taxon>Ovalentaria</taxon>
        <taxon>Atherinomorphae</taxon>
        <taxon>Beloniformes</taxon>
        <taxon>Adrianichthyidae</taxon>
        <taxon>Oryziinae</taxon>
        <taxon>Oryzias</taxon>
    </lineage>
</organism>
<feature type="domain" description="Dynein attachment factor N-terminal" evidence="1">
    <location>
        <begin position="7"/>
        <end position="73"/>
    </location>
</feature>
<dbReference type="InterPro" id="IPR042422">
    <property type="entry name" value="CC103"/>
</dbReference>
<dbReference type="AlphaFoldDB" id="A0A3P9MIN2"/>
<dbReference type="Pfam" id="PF15867">
    <property type="entry name" value="Dynein_attach_N"/>
    <property type="match status" value="1"/>
</dbReference>
<protein>
    <recommendedName>
        <fullName evidence="1">Dynein attachment factor N-terminal domain-containing protein</fullName>
    </recommendedName>
</protein>
<evidence type="ECO:0000259" key="1">
    <source>
        <dbReference type="Pfam" id="PF15867"/>
    </source>
</evidence>
<dbReference type="PANTHER" id="PTHR28572">
    <property type="entry name" value="COILED-COIL DOMAIN-CONTAINING PROTEIN 103"/>
    <property type="match status" value="1"/>
</dbReference>
<reference evidence="2" key="3">
    <citation type="submission" date="2025-08" db="UniProtKB">
        <authorList>
            <consortium name="Ensembl"/>
        </authorList>
    </citation>
    <scope>IDENTIFICATION</scope>
    <source>
        <strain evidence="2">HNI</strain>
    </source>
</reference>
<name>A0A3P9MIN2_ORYLA</name>
<accession>A0A3P9MIN2</accession>
<dbReference type="Ensembl" id="ENSORLT00020025677.1">
    <property type="protein sequence ID" value="ENSORLP00020032710.1"/>
    <property type="gene ID" value="ENSORLG00020018233.1"/>
</dbReference>
<dbReference type="InterPro" id="IPR031733">
    <property type="entry name" value="Dynein_attach_N"/>
</dbReference>
<evidence type="ECO:0000313" key="2">
    <source>
        <dbReference type="Ensembl" id="ENSORLP00020032710.1"/>
    </source>
</evidence>
<dbReference type="GO" id="GO:0036157">
    <property type="term" value="C:outer dynein arm"/>
    <property type="evidence" value="ECO:0007669"/>
    <property type="project" value="InterPro"/>
</dbReference>
<evidence type="ECO:0000313" key="3">
    <source>
        <dbReference type="Proteomes" id="UP000265180"/>
    </source>
</evidence>
<reference evidence="2" key="4">
    <citation type="submission" date="2025-09" db="UniProtKB">
        <authorList>
            <consortium name="Ensembl"/>
        </authorList>
    </citation>
    <scope>IDENTIFICATION</scope>
    <source>
        <strain evidence="2">HNI</strain>
    </source>
</reference>